<dbReference type="GO" id="GO:0004553">
    <property type="term" value="F:hydrolase activity, hydrolyzing O-glycosyl compounds"/>
    <property type="evidence" value="ECO:0007669"/>
    <property type="project" value="InterPro"/>
</dbReference>
<dbReference type="EMBL" id="CDOI01000170">
    <property type="protein sequence ID" value="CEN48240.1"/>
    <property type="molecule type" value="Genomic_DNA"/>
</dbReference>
<protein>
    <recommendedName>
        <fullName evidence="7">GDYXXLXY protein</fullName>
    </recommendedName>
</protein>
<dbReference type="GO" id="GO:0005975">
    <property type="term" value="P:carbohydrate metabolic process"/>
    <property type="evidence" value="ECO:0007669"/>
    <property type="project" value="InterPro"/>
</dbReference>
<name>A0A0B7IR52_9FLAO</name>
<dbReference type="InterPro" id="IPR025833">
    <property type="entry name" value="GDYXXLXY"/>
</dbReference>
<dbReference type="RefSeq" id="WP_042009801.1">
    <property type="nucleotide sequence ID" value="NZ_CDOI01000170.1"/>
</dbReference>
<dbReference type="STRING" id="1848903.CCAND38_570021"/>
<reference evidence="5 6" key="1">
    <citation type="submission" date="2015-01" db="EMBL/GenBank/DDBJ databases">
        <authorList>
            <person name="MANFREDI Pablo"/>
        </authorList>
    </citation>
    <scope>NUCLEOTIDE SEQUENCE [LARGE SCALE GENOMIC DNA]</scope>
    <source>
        <strain evidence="3 6">CcD38</strain>
        <strain evidence="4 5">CcD93</strain>
    </source>
</reference>
<dbReference type="Proteomes" id="UP000045051">
    <property type="component" value="Unassembled WGS sequence"/>
</dbReference>
<dbReference type="Proteomes" id="UP000038200">
    <property type="component" value="Unassembled WGS sequence"/>
</dbReference>
<keyword evidence="1" id="KW-0378">Hydrolase</keyword>
<proteinExistence type="predicted"/>
<evidence type="ECO:0008006" key="7">
    <source>
        <dbReference type="Google" id="ProtNLM"/>
    </source>
</evidence>
<dbReference type="OrthoDB" id="4868247at2"/>
<keyword evidence="2" id="KW-0326">Glycosidase</keyword>
<evidence type="ECO:0000256" key="2">
    <source>
        <dbReference type="ARBA" id="ARBA00023295"/>
    </source>
</evidence>
<evidence type="ECO:0000313" key="4">
    <source>
        <dbReference type="EMBL" id="CEN54295.1"/>
    </source>
</evidence>
<evidence type="ECO:0000313" key="3">
    <source>
        <dbReference type="EMBL" id="CEN48240.1"/>
    </source>
</evidence>
<gene>
    <name evidence="3" type="ORF">CCAND38_570021</name>
    <name evidence="4" type="ORF">CCAND93_810014</name>
</gene>
<evidence type="ECO:0000256" key="1">
    <source>
        <dbReference type="ARBA" id="ARBA00022801"/>
    </source>
</evidence>
<evidence type="ECO:0000313" key="6">
    <source>
        <dbReference type="Proteomes" id="UP000045051"/>
    </source>
</evidence>
<dbReference type="AlphaFoldDB" id="A0A0B7IR52"/>
<dbReference type="EMBL" id="CDOL01000274">
    <property type="protein sequence ID" value="CEN54295.1"/>
    <property type="molecule type" value="Genomic_DNA"/>
</dbReference>
<dbReference type="InterPro" id="IPR018087">
    <property type="entry name" value="Glyco_hydro_5_CS"/>
</dbReference>
<keyword evidence="6" id="KW-1185">Reference proteome</keyword>
<sequence>MRNYILFIAFGLMVLFQWLVPSVMIWNRENIIRQNQVYLFETEPVDPHDAFRGKYVVLGFRDNKVQAYGFDSIPSFKVGQEAFVTVDRYAGIAYLSEISEQEPTERANYFKTKVLHVDEYGQITVDFPFNRYYMNEEKSLRAEQILNDENLKAYAQVAIYKGEVVLKDVLVEGVSLKDFVETYRGATTDASEEEPEIITQPMEEPSQVEEIIIETINEPNGDN</sequence>
<dbReference type="Pfam" id="PF14345">
    <property type="entry name" value="GDYXXLXY"/>
    <property type="match status" value="1"/>
</dbReference>
<dbReference type="PROSITE" id="PS00659">
    <property type="entry name" value="GLYCOSYL_HYDROL_F5"/>
    <property type="match status" value="1"/>
</dbReference>
<evidence type="ECO:0000313" key="5">
    <source>
        <dbReference type="Proteomes" id="UP000038200"/>
    </source>
</evidence>
<organism evidence="4 5">
    <name type="scientific">Capnocytophaga canis</name>
    <dbReference type="NCBI Taxonomy" id="1848903"/>
    <lineage>
        <taxon>Bacteria</taxon>
        <taxon>Pseudomonadati</taxon>
        <taxon>Bacteroidota</taxon>
        <taxon>Flavobacteriia</taxon>
        <taxon>Flavobacteriales</taxon>
        <taxon>Flavobacteriaceae</taxon>
        <taxon>Capnocytophaga</taxon>
    </lineage>
</organism>
<accession>A0A0B7IR52</accession>